<dbReference type="OrthoDB" id="2924818at2759"/>
<feature type="active site" description="Proton acceptor" evidence="3">
    <location>
        <position position="84"/>
    </location>
</feature>
<accession>A0A914BLM7</accession>
<dbReference type="PANTHER" id="PTHR12935:SF0">
    <property type="entry name" value="GAMMA-GLUTAMYLCYCLOTRANSFERASE"/>
    <property type="match status" value="1"/>
</dbReference>
<dbReference type="GeneID" id="119744495"/>
<organism evidence="5 6">
    <name type="scientific">Patiria miniata</name>
    <name type="common">Bat star</name>
    <name type="synonym">Asterina miniata</name>
    <dbReference type="NCBI Taxonomy" id="46514"/>
    <lineage>
        <taxon>Eukaryota</taxon>
        <taxon>Metazoa</taxon>
        <taxon>Echinodermata</taxon>
        <taxon>Eleutherozoa</taxon>
        <taxon>Asterozoa</taxon>
        <taxon>Asteroidea</taxon>
        <taxon>Valvatacea</taxon>
        <taxon>Valvatida</taxon>
        <taxon>Asterinidae</taxon>
        <taxon>Patiria</taxon>
    </lineage>
</organism>
<evidence type="ECO:0000313" key="5">
    <source>
        <dbReference type="EnsemblMetazoa" id="XP_038076367.1"/>
    </source>
</evidence>
<dbReference type="RefSeq" id="XP_038076367.1">
    <property type="nucleotide sequence ID" value="XM_038220439.1"/>
</dbReference>
<name>A0A914BLM7_PATMI</name>
<dbReference type="InterPro" id="IPR036568">
    <property type="entry name" value="GGCT-like_sf"/>
</dbReference>
<sequence length="173" mass="19715">MSLYFTYASNMLRERLLMNNISLAFVTIGKLANYRLRFAEHPKWPAELTWKGAMATIDQSKGDSVWGVVLKINKADLPLLYEQETVNKGFYRRLDPVTITSPGPVPEDLRCFTLQMVDPIFGKKPSPHYLKVILAGARQKCLPDDYQKSLADVEHNGYDGPLPLFDEIMKNVH</sequence>
<evidence type="ECO:0000256" key="4">
    <source>
        <dbReference type="PIRSR" id="PIRSR617939-2"/>
    </source>
</evidence>
<keyword evidence="2" id="KW-0456">Lyase</keyword>
<reference evidence="5" key="1">
    <citation type="submission" date="2022-11" db="UniProtKB">
        <authorList>
            <consortium name="EnsemblMetazoa"/>
        </authorList>
    </citation>
    <scope>IDENTIFICATION</scope>
</reference>
<dbReference type="InterPro" id="IPR017939">
    <property type="entry name" value="G-Glutamylcylcotransferase"/>
</dbReference>
<evidence type="ECO:0000256" key="2">
    <source>
        <dbReference type="ARBA" id="ARBA00023239"/>
    </source>
</evidence>
<dbReference type="Gene3D" id="3.10.490.10">
    <property type="entry name" value="Gamma-glutamyl cyclotransferase-like"/>
    <property type="match status" value="1"/>
</dbReference>
<keyword evidence="6" id="KW-1185">Reference proteome</keyword>
<evidence type="ECO:0000313" key="6">
    <source>
        <dbReference type="Proteomes" id="UP000887568"/>
    </source>
</evidence>
<dbReference type="Proteomes" id="UP000887568">
    <property type="component" value="Unplaced"/>
</dbReference>
<dbReference type="AlphaFoldDB" id="A0A914BLM7"/>
<dbReference type="PANTHER" id="PTHR12935">
    <property type="entry name" value="GAMMA-GLUTAMYLCYCLOTRANSFERASE"/>
    <property type="match status" value="1"/>
</dbReference>
<dbReference type="GO" id="GO:0003839">
    <property type="term" value="F:gamma-glutamylcyclotransferase activity"/>
    <property type="evidence" value="ECO:0007669"/>
    <property type="project" value="UniProtKB-EC"/>
</dbReference>
<dbReference type="EC" id="4.3.2.9" evidence="1"/>
<protein>
    <recommendedName>
        <fullName evidence="1">gamma-glutamylcyclotransferase</fullName>
        <ecNumber evidence="1">4.3.2.9</ecNumber>
    </recommendedName>
</protein>
<feature type="binding site" evidence="4">
    <location>
        <begin position="4"/>
        <end position="9"/>
    </location>
    <ligand>
        <name>substrate</name>
    </ligand>
</feature>
<dbReference type="OMA" id="NFHACLP"/>
<dbReference type="EnsemblMetazoa" id="XM_038220439.1">
    <property type="protein sequence ID" value="XP_038076367.1"/>
    <property type="gene ID" value="LOC119744495"/>
</dbReference>
<dbReference type="InterPro" id="IPR013024">
    <property type="entry name" value="GGCT-like"/>
</dbReference>
<evidence type="ECO:0000256" key="1">
    <source>
        <dbReference type="ARBA" id="ARBA00012346"/>
    </source>
</evidence>
<dbReference type="Pfam" id="PF13772">
    <property type="entry name" value="AIG2_2"/>
    <property type="match status" value="1"/>
</dbReference>
<evidence type="ECO:0000256" key="3">
    <source>
        <dbReference type="PIRSR" id="PIRSR617939-1"/>
    </source>
</evidence>
<dbReference type="CDD" id="cd06661">
    <property type="entry name" value="GGCT_like"/>
    <property type="match status" value="1"/>
</dbReference>
<dbReference type="SUPFAM" id="SSF110857">
    <property type="entry name" value="Gamma-glutamyl cyclotransferase-like"/>
    <property type="match status" value="1"/>
</dbReference>
<feature type="binding site" evidence="4">
    <location>
        <position position="129"/>
    </location>
    <ligand>
        <name>substrate</name>
    </ligand>
</feature>
<proteinExistence type="predicted"/>